<proteinExistence type="inferred from homology"/>
<dbReference type="OrthoDB" id="9759185at2"/>
<dbReference type="KEGG" id="emp:EZMO1_2248"/>
<evidence type="ECO:0000256" key="5">
    <source>
        <dbReference type="ARBA" id="ARBA00022989"/>
    </source>
</evidence>
<feature type="transmembrane region" description="Helical" evidence="7">
    <location>
        <begin position="67"/>
        <end position="91"/>
    </location>
</feature>
<dbReference type="EMBL" id="CP013251">
    <property type="protein sequence ID" value="AMO56348.1"/>
    <property type="molecule type" value="Genomic_DNA"/>
</dbReference>
<dbReference type="GO" id="GO:0044780">
    <property type="term" value="P:bacterial-type flagellum assembly"/>
    <property type="evidence" value="ECO:0007669"/>
    <property type="project" value="InterPro"/>
</dbReference>
<dbReference type="RefSeq" id="WP_051789478.1">
    <property type="nucleotide sequence ID" value="NZ_CP013251.1"/>
</dbReference>
<evidence type="ECO:0000256" key="4">
    <source>
        <dbReference type="ARBA" id="ARBA00022692"/>
    </source>
</evidence>
<feature type="transmembrane region" description="Helical" evidence="7">
    <location>
        <begin position="111"/>
        <end position="134"/>
    </location>
</feature>
<comment type="caution">
    <text evidence="7">Lacks conserved residue(s) required for the propagation of feature annotation.</text>
</comment>
<dbReference type="InterPro" id="IPR001712">
    <property type="entry name" value="T3SS_FHIPEP"/>
</dbReference>
<dbReference type="AlphaFoldDB" id="A0A142BC72"/>
<accession>A0A142BC72</accession>
<keyword evidence="7" id="KW-0653">Protein transport</keyword>
<dbReference type="InterPro" id="IPR042196">
    <property type="entry name" value="FHIPEP_4"/>
</dbReference>
<dbReference type="Pfam" id="PF00771">
    <property type="entry name" value="FHIPEP"/>
    <property type="match status" value="1"/>
</dbReference>
<keyword evidence="8" id="KW-0969">Cilium</keyword>
<feature type="transmembrane region" description="Helical" evidence="7">
    <location>
        <begin position="281"/>
        <end position="299"/>
    </location>
</feature>
<dbReference type="PRINTS" id="PR00949">
    <property type="entry name" value="TYPE3IMAPROT"/>
</dbReference>
<dbReference type="InterPro" id="IPR042193">
    <property type="entry name" value="FHIPEP_3"/>
</dbReference>
<evidence type="ECO:0000313" key="8">
    <source>
        <dbReference type="EMBL" id="AMO56348.1"/>
    </source>
</evidence>
<comment type="subcellular location">
    <subcellularLocation>
        <location evidence="1 7">Cell membrane</location>
        <topology evidence="1 7">Multi-pass membrane protein</topology>
    </subcellularLocation>
</comment>
<gene>
    <name evidence="7 8" type="primary">flhA</name>
    <name evidence="8" type="ORF">EZMO1_2248</name>
</gene>
<dbReference type="Gene3D" id="3.40.50.12790">
    <property type="entry name" value="FHIPEP family, domain 4"/>
    <property type="match status" value="1"/>
</dbReference>
<dbReference type="NCBIfam" id="TIGR01398">
    <property type="entry name" value="FlhA"/>
    <property type="match status" value="1"/>
</dbReference>
<dbReference type="STRING" id="570277.EZMO1_2248"/>
<dbReference type="GO" id="GO:0005886">
    <property type="term" value="C:plasma membrane"/>
    <property type="evidence" value="ECO:0007669"/>
    <property type="project" value="UniProtKB-SubCell"/>
</dbReference>
<evidence type="ECO:0000256" key="6">
    <source>
        <dbReference type="ARBA" id="ARBA00023136"/>
    </source>
</evidence>
<keyword evidence="5 7" id="KW-1133">Transmembrane helix</keyword>
<evidence type="ECO:0000256" key="7">
    <source>
        <dbReference type="RuleBase" id="RU364093"/>
    </source>
</evidence>
<dbReference type="PIRSF" id="PIRSF005419">
    <property type="entry name" value="FlhA"/>
    <property type="match status" value="1"/>
</dbReference>
<evidence type="ECO:0000256" key="2">
    <source>
        <dbReference type="ARBA" id="ARBA00008835"/>
    </source>
</evidence>
<keyword evidence="7" id="KW-0813">Transport</keyword>
<dbReference type="Gene3D" id="3.40.30.60">
    <property type="entry name" value="FHIPEP family, domain 1"/>
    <property type="match status" value="1"/>
</dbReference>
<keyword evidence="8" id="KW-0966">Cell projection</keyword>
<dbReference type="Proteomes" id="UP000071065">
    <property type="component" value="Chromosome"/>
</dbReference>
<dbReference type="Gene3D" id="1.10.8.540">
    <property type="entry name" value="FHIPEP family, domain 3"/>
    <property type="match status" value="1"/>
</dbReference>
<dbReference type="InterPro" id="IPR006301">
    <property type="entry name" value="FlhA"/>
</dbReference>
<name>A0A142BC72_9GAMM</name>
<evidence type="ECO:0000256" key="1">
    <source>
        <dbReference type="ARBA" id="ARBA00004651"/>
    </source>
</evidence>
<reference evidence="8 9" key="1">
    <citation type="journal article" date="2016" name="Front. Microbiol.">
        <title>Genomic Insight into the Host-Endosymbiont Relationship of Endozoicomonas montiporae CL-33(T) with its Coral Host.</title>
        <authorList>
            <person name="Ding J.-Y."/>
            <person name="Shiu J.-H."/>
            <person name="Chen W.-M."/>
            <person name="Chiang Y.-R."/>
            <person name="Tang S.-L."/>
        </authorList>
    </citation>
    <scope>NUCLEOTIDE SEQUENCE [LARGE SCALE GENOMIC DNA]</scope>
    <source>
        <strain evidence="8 9">CL-33</strain>
    </source>
</reference>
<feature type="transmembrane region" description="Helical" evidence="7">
    <location>
        <begin position="236"/>
        <end position="260"/>
    </location>
</feature>
<comment type="similarity">
    <text evidence="2 7">Belongs to the FHIPEP (flagella/HR/invasion proteins export pore) family.</text>
</comment>
<feature type="transmembrane region" description="Helical" evidence="7">
    <location>
        <begin position="41"/>
        <end position="60"/>
    </location>
</feature>
<keyword evidence="6 7" id="KW-0472">Membrane</keyword>
<protein>
    <recommendedName>
        <fullName evidence="7">Flagellar biosynthesis protein FlhA</fullName>
    </recommendedName>
</protein>
<dbReference type="GO" id="GO:0009306">
    <property type="term" value="P:protein secretion"/>
    <property type="evidence" value="ECO:0007669"/>
    <property type="project" value="InterPro"/>
</dbReference>
<keyword evidence="3 7" id="KW-1003">Cell membrane</keyword>
<dbReference type="PANTHER" id="PTHR30161">
    <property type="entry name" value="FLAGELLAR EXPORT PROTEIN, MEMBRANE FLHA SUBUNIT-RELATED"/>
    <property type="match status" value="1"/>
</dbReference>
<keyword evidence="8" id="KW-0282">Flagellum</keyword>
<keyword evidence="7" id="KW-1006">Bacterial flagellum protein export</keyword>
<dbReference type="PATRIC" id="fig|570277.3.peg.2419"/>
<organism evidence="8 9">
    <name type="scientific">Endozoicomonas montiporae CL-33</name>
    <dbReference type="NCBI Taxonomy" id="570277"/>
    <lineage>
        <taxon>Bacteria</taxon>
        <taxon>Pseudomonadati</taxon>
        <taxon>Pseudomonadota</taxon>
        <taxon>Gammaproteobacteria</taxon>
        <taxon>Oceanospirillales</taxon>
        <taxon>Endozoicomonadaceae</taxon>
        <taxon>Endozoicomonas</taxon>
    </lineage>
</organism>
<keyword evidence="4 7" id="KW-0812">Transmembrane</keyword>
<dbReference type="InterPro" id="IPR042194">
    <property type="entry name" value="FHIPEP_1"/>
</dbReference>
<evidence type="ECO:0000256" key="3">
    <source>
        <dbReference type="ARBA" id="ARBA00022475"/>
    </source>
</evidence>
<dbReference type="PANTHER" id="PTHR30161:SF1">
    <property type="entry name" value="FLAGELLAR BIOSYNTHESIS PROTEIN FLHA-RELATED"/>
    <property type="match status" value="1"/>
</dbReference>
<sequence length="702" mass="76166">MNTLSAKKLLPSGNHMGAPLLLLALLAMVTLQIPPLLLDALFTFNIALALVVLMVAVYTLRPLDFRVFPTILLIATLMRLALNVASTRIVLLNGHNGGAAAGKVIEAFGNVVIGGDYVVGLVVFTILMIINFVVVTKGGGRISEVTARFTLDAMPGKQMAIDADLNSGLITQDEARTRREEVRQEADFYGSMDGASKFVRGDAIAGLLILFINIIGGIAIGVLQHDLSFGLAFQTYALLTIGDGLVAQIPSLLLSTTAAIMVTRVSDSEDMGAQLTRQMFGTNKALAVAAGVLIIMGIVPGMPHFAFLSLGSVAAFAAWMMSRSKKTTEVVEKVTNDLKENINPQQPEKRELSWDDVPVVHTLSLELGYRLVGLVDEKRGGELLDRIKGIRKNLSAITGFLIPSVHVRDNLQLQATDYRINLKGVGISEATIHVNKLLALNPGEVYGEIEGSKTTDPAYGLPAVWIDEDQRDNALALGYTVVDPSTVIATHISKIMEDHSHELLGYEETQQLIDNLKKIAPKLCDELTPSKLSVNTIQQVFQHLLQDNIPLTDVRTIGGTLLDASNRHTHPIALAQEVRIALRRTILDNLVGMESLIPVATLAQPLEQLLLQAFQKTQQQGGGQFAPDAIPLEPNVTEQLQKHMPDVTQTMQNTGKTPILLVAPQLRPLLARFARLCSPELAVLSYNEIPDNRQIVVDINLG</sequence>
<keyword evidence="7" id="KW-1005">Bacterial flagellum biogenesis</keyword>
<comment type="function">
    <text evidence="7">Required for formation of the rod structure of the flagellar apparatus. Together with FliI and FliH, may constitute the export apparatus of flagellin.</text>
</comment>
<evidence type="ECO:0000313" key="9">
    <source>
        <dbReference type="Proteomes" id="UP000071065"/>
    </source>
</evidence>
<feature type="transmembrane region" description="Helical" evidence="7">
    <location>
        <begin position="203"/>
        <end position="224"/>
    </location>
</feature>